<evidence type="ECO:0000256" key="1">
    <source>
        <dbReference type="SAM" id="MobiDB-lite"/>
    </source>
</evidence>
<evidence type="ECO:0000313" key="3">
    <source>
        <dbReference type="Proteomes" id="UP000294911"/>
    </source>
</evidence>
<feature type="compositionally biased region" description="Basic and acidic residues" evidence="1">
    <location>
        <begin position="92"/>
        <end position="106"/>
    </location>
</feature>
<feature type="region of interest" description="Disordered" evidence="1">
    <location>
        <begin position="92"/>
        <end position="118"/>
    </location>
</feature>
<comment type="caution">
    <text evidence="2">The sequence shown here is derived from an EMBL/GenBank/DDBJ whole genome shotgun (WGS) entry which is preliminary data.</text>
</comment>
<dbReference type="AlphaFoldDB" id="A0A4R2R6A1"/>
<accession>A0A4R2R6A1</accession>
<sequence>MTEDMRQALDERRELIERRADAVLDNAQEEDAAWTKALGTPPRDQVKQRVWRRHARTIAAYRDRYSITDNSPLGTAPESTAQKIDRARAEAALRQLTPEREPDQQRRPTAPVRRGPSL</sequence>
<name>A0A4R2R6A1_9PSEU</name>
<dbReference type="OrthoDB" id="4524286at2"/>
<dbReference type="EMBL" id="SLXQ01000001">
    <property type="protein sequence ID" value="TCP57557.1"/>
    <property type="molecule type" value="Genomic_DNA"/>
</dbReference>
<protein>
    <submittedName>
        <fullName evidence="2">Uncharacterized protein</fullName>
    </submittedName>
</protein>
<gene>
    <name evidence="2" type="ORF">EV191_1011514</name>
</gene>
<proteinExistence type="predicted"/>
<reference evidence="2 3" key="1">
    <citation type="submission" date="2019-03" db="EMBL/GenBank/DDBJ databases">
        <title>Genomic Encyclopedia of Type Strains, Phase IV (KMG-IV): sequencing the most valuable type-strain genomes for metagenomic binning, comparative biology and taxonomic classification.</title>
        <authorList>
            <person name="Goeker M."/>
        </authorList>
    </citation>
    <scope>NUCLEOTIDE SEQUENCE [LARGE SCALE GENOMIC DNA]</scope>
    <source>
        <strain evidence="2 3">DSM 45765</strain>
    </source>
</reference>
<dbReference type="RefSeq" id="WP_132876020.1">
    <property type="nucleotide sequence ID" value="NZ_SLXQ01000001.1"/>
</dbReference>
<keyword evidence="3" id="KW-1185">Reference proteome</keyword>
<organism evidence="2 3">
    <name type="scientific">Tamaricihabitans halophyticus</name>
    <dbReference type="NCBI Taxonomy" id="1262583"/>
    <lineage>
        <taxon>Bacteria</taxon>
        <taxon>Bacillati</taxon>
        <taxon>Actinomycetota</taxon>
        <taxon>Actinomycetes</taxon>
        <taxon>Pseudonocardiales</taxon>
        <taxon>Pseudonocardiaceae</taxon>
        <taxon>Tamaricihabitans</taxon>
    </lineage>
</organism>
<evidence type="ECO:0000313" key="2">
    <source>
        <dbReference type="EMBL" id="TCP57557.1"/>
    </source>
</evidence>
<dbReference type="Proteomes" id="UP000294911">
    <property type="component" value="Unassembled WGS sequence"/>
</dbReference>